<organism evidence="7 8">
    <name type="scientific">Haloferax sulfurifontis</name>
    <dbReference type="NCBI Taxonomy" id="255616"/>
    <lineage>
        <taxon>Archaea</taxon>
        <taxon>Methanobacteriati</taxon>
        <taxon>Methanobacteriota</taxon>
        <taxon>Stenosarchaea group</taxon>
        <taxon>Halobacteria</taxon>
        <taxon>Halobacteriales</taxon>
        <taxon>Haloferacaceae</taxon>
        <taxon>Haloferax</taxon>
    </lineage>
</organism>
<dbReference type="Gene3D" id="3.40.50.300">
    <property type="entry name" value="P-loop containing nucleotide triphosphate hydrolases"/>
    <property type="match status" value="2"/>
</dbReference>
<evidence type="ECO:0000256" key="1">
    <source>
        <dbReference type="ARBA" id="ARBA00022741"/>
    </source>
</evidence>
<evidence type="ECO:0000313" key="8">
    <source>
        <dbReference type="Proteomes" id="UP000646833"/>
    </source>
</evidence>
<dbReference type="InterPro" id="IPR006935">
    <property type="entry name" value="Helicase/UvrB_N"/>
</dbReference>
<dbReference type="AlphaFoldDB" id="A0A830EFN6"/>
<evidence type="ECO:0000259" key="5">
    <source>
        <dbReference type="PROSITE" id="PS51192"/>
    </source>
</evidence>
<reference evidence="7" key="1">
    <citation type="journal article" date="2014" name="Int. J. Syst. Evol. Microbiol.">
        <title>Complete genome sequence of Corynebacterium casei LMG S-19264T (=DSM 44701T), isolated from a smear-ripened cheese.</title>
        <authorList>
            <consortium name="US DOE Joint Genome Institute (JGI-PGF)"/>
            <person name="Walter F."/>
            <person name="Albersmeier A."/>
            <person name="Kalinowski J."/>
            <person name="Ruckert C."/>
        </authorList>
    </citation>
    <scope>NUCLEOTIDE SEQUENCE</scope>
    <source>
        <strain evidence="7">CCM 7217</strain>
    </source>
</reference>
<keyword evidence="2" id="KW-0378">Hydrolase</keyword>
<protein>
    <submittedName>
        <fullName evidence="7">Uncharacterized protein</fullName>
    </submittedName>
</protein>
<dbReference type="InterPro" id="IPR050615">
    <property type="entry name" value="ATP-dep_DNA_Helicase"/>
</dbReference>
<dbReference type="PANTHER" id="PTHR11274">
    <property type="entry name" value="RAD25/XP-B DNA REPAIR HELICASE"/>
    <property type="match status" value="1"/>
</dbReference>
<dbReference type="PROSITE" id="PS51192">
    <property type="entry name" value="HELICASE_ATP_BIND_1"/>
    <property type="match status" value="1"/>
</dbReference>
<dbReference type="SUPFAM" id="SSF52540">
    <property type="entry name" value="P-loop containing nucleoside triphosphate hydrolases"/>
    <property type="match status" value="2"/>
</dbReference>
<dbReference type="GO" id="GO:0005524">
    <property type="term" value="F:ATP binding"/>
    <property type="evidence" value="ECO:0007669"/>
    <property type="project" value="UniProtKB-KW"/>
</dbReference>
<evidence type="ECO:0000313" key="7">
    <source>
        <dbReference type="EMBL" id="GGC73134.1"/>
    </source>
</evidence>
<gene>
    <name evidence="7" type="ORF">GCM10007209_38820</name>
</gene>
<feature type="domain" description="Helicase ATP-binding" evidence="5">
    <location>
        <begin position="345"/>
        <end position="505"/>
    </location>
</feature>
<dbReference type="InterPro" id="IPR001650">
    <property type="entry name" value="Helicase_C-like"/>
</dbReference>
<dbReference type="PROSITE" id="PS51194">
    <property type="entry name" value="HELICASE_CTER"/>
    <property type="match status" value="1"/>
</dbReference>
<dbReference type="EMBL" id="BMCI01000013">
    <property type="protein sequence ID" value="GGC73134.1"/>
    <property type="molecule type" value="Genomic_DNA"/>
</dbReference>
<evidence type="ECO:0000256" key="4">
    <source>
        <dbReference type="ARBA" id="ARBA00022840"/>
    </source>
</evidence>
<reference evidence="7" key="2">
    <citation type="submission" date="2020-09" db="EMBL/GenBank/DDBJ databases">
        <authorList>
            <person name="Sun Q."/>
            <person name="Sedlacek I."/>
        </authorList>
    </citation>
    <scope>NUCLEOTIDE SEQUENCE</scope>
    <source>
        <strain evidence="7">CCM 7217</strain>
    </source>
</reference>
<dbReference type="InterPro" id="IPR027417">
    <property type="entry name" value="P-loop_NTPase"/>
</dbReference>
<dbReference type="GO" id="GO:0003677">
    <property type="term" value="F:DNA binding"/>
    <property type="evidence" value="ECO:0007669"/>
    <property type="project" value="InterPro"/>
</dbReference>
<dbReference type="Proteomes" id="UP000646833">
    <property type="component" value="Unassembled WGS sequence"/>
</dbReference>
<dbReference type="Pfam" id="PF00271">
    <property type="entry name" value="Helicase_C"/>
    <property type="match status" value="1"/>
</dbReference>
<dbReference type="Pfam" id="PF04851">
    <property type="entry name" value="ResIII"/>
    <property type="match status" value="1"/>
</dbReference>
<dbReference type="GO" id="GO:0016787">
    <property type="term" value="F:hydrolase activity"/>
    <property type="evidence" value="ECO:0007669"/>
    <property type="project" value="UniProtKB-KW"/>
</dbReference>
<keyword evidence="4" id="KW-0067">ATP-binding</keyword>
<keyword evidence="3" id="KW-0347">Helicase</keyword>
<dbReference type="GO" id="GO:0140097">
    <property type="term" value="F:catalytic activity, acting on DNA"/>
    <property type="evidence" value="ECO:0007669"/>
    <property type="project" value="UniProtKB-ARBA"/>
</dbReference>
<dbReference type="SMART" id="SM00487">
    <property type="entry name" value="DEXDc"/>
    <property type="match status" value="1"/>
</dbReference>
<comment type="caution">
    <text evidence="7">The sequence shown here is derived from an EMBL/GenBank/DDBJ whole genome shotgun (WGS) entry which is preliminary data.</text>
</comment>
<feature type="domain" description="Helicase C-terminal" evidence="6">
    <location>
        <begin position="641"/>
        <end position="813"/>
    </location>
</feature>
<sequence>MVPKLVALAKEYDAELSIDEFTEICRQELKKPDGGQYSKQYFSRILSTYETLGVVREDDDVITLWEFARQLDPSDADEYATMLWRGIKQSWVLSANFPEGIEGLRRTQYVVTHADEPLTTEAIREQLTQQFGYEYNDSGIRGYPELLTQLKALKKTDGGYVAGPRASTFEGRWRDVDIFHRLERWIHHQGPTVEPPDDKVKRALMKYYMYRESGGLGKHKHFYKQFLEDYVRETSRESDVANPQIHLTDKYQDPEKAREELRKQVTSKFPDINGRELAGLYAETLKDILAADSAPEAREIKSSSSPGISRRDVQNWANSDRDAYNFDDEFELYDWQQGAIKAWFDDDSTPSERGIAQVVTGAGKTVMALGAVREWLQRHPDGVVTVVVPTKVLMRQWLEEFVTKLNVPPSDIGWVGDGHKDTHTDHRILVTIVNSAVKDDFLKQSIEATDTENHLLVADECHRYTGDVHSKVLNYPNSSSLGLSATPLSTVDPTDEELTEDDKRLIQNLGPLFYDLSYEEGVERGLISEFTIRYVGFDLSPASRHTYEQFSKKVSSAVQDIEARYGHRLPELNGTYPQKLQTIRQNSDRPTPAIADFFEYTKRRRELVAEALPRQAITLELLKRTIKKENKAIVFQERIKQLEEMVASHDSRMAKTQTGKYGSKDPAKVELYEQYEEERAQVNGDLEDFFVRGQYAPVMYHSGHQNPEWNDWGIDWFRDDGFANVMLSVQALKEGVDVPSADVGIIRVSSGNVRERIQTLGRILRTGHDPKAPSTLYVLYARDTVDENIFRDVDWESAIGGNHEYYTWDTEEGHVIKGELSEPSPDKKPEVTAYQPIQIPDVEDLARGDTYEGPRRGRSISVDSQGRPFKDTADGRKYITNTEIQDLADYVFDLRNGGGRIIINEADHLVTVTENGPVFLGELEVEKFDYAEEHTGTDGVPESFEDFVGSE</sequence>
<evidence type="ECO:0000256" key="2">
    <source>
        <dbReference type="ARBA" id="ARBA00022801"/>
    </source>
</evidence>
<accession>A0A830EFN6</accession>
<dbReference type="SMART" id="SM00490">
    <property type="entry name" value="HELICc"/>
    <property type="match status" value="1"/>
</dbReference>
<dbReference type="PANTHER" id="PTHR11274:SF0">
    <property type="entry name" value="GENERAL TRANSCRIPTION AND DNA REPAIR FACTOR IIH HELICASE SUBUNIT XPB"/>
    <property type="match status" value="1"/>
</dbReference>
<keyword evidence="1" id="KW-0547">Nucleotide-binding</keyword>
<proteinExistence type="predicted"/>
<dbReference type="InterPro" id="IPR014001">
    <property type="entry name" value="Helicase_ATP-bd"/>
</dbReference>
<evidence type="ECO:0000259" key="6">
    <source>
        <dbReference type="PROSITE" id="PS51194"/>
    </source>
</evidence>
<evidence type="ECO:0000256" key="3">
    <source>
        <dbReference type="ARBA" id="ARBA00022806"/>
    </source>
</evidence>
<dbReference type="GO" id="GO:0004386">
    <property type="term" value="F:helicase activity"/>
    <property type="evidence" value="ECO:0007669"/>
    <property type="project" value="UniProtKB-KW"/>
</dbReference>
<name>A0A830EFN6_9EURY</name>